<reference evidence="3 4" key="1">
    <citation type="journal article" date="2015" name="Genome Announc.">
        <title>Expanding the biotechnology potential of lactobacilli through comparative genomics of 213 strains and associated genera.</title>
        <authorList>
            <person name="Sun Z."/>
            <person name="Harris H.M."/>
            <person name="McCann A."/>
            <person name="Guo C."/>
            <person name="Argimon S."/>
            <person name="Zhang W."/>
            <person name="Yang X."/>
            <person name="Jeffery I.B."/>
            <person name="Cooney J.C."/>
            <person name="Kagawa T.F."/>
            <person name="Liu W."/>
            <person name="Song Y."/>
            <person name="Salvetti E."/>
            <person name="Wrobel A."/>
            <person name="Rasinkangas P."/>
            <person name="Parkhill J."/>
            <person name="Rea M.C."/>
            <person name="O'Sullivan O."/>
            <person name="Ritari J."/>
            <person name="Douillard F.P."/>
            <person name="Paul Ross R."/>
            <person name="Yang R."/>
            <person name="Briner A.E."/>
            <person name="Felis G.E."/>
            <person name="de Vos W.M."/>
            <person name="Barrangou R."/>
            <person name="Klaenhammer T.R."/>
            <person name="Caufield P.W."/>
            <person name="Cui Y."/>
            <person name="Zhang H."/>
            <person name="O'Toole P.W."/>
        </authorList>
    </citation>
    <scope>NUCLEOTIDE SEQUENCE [LARGE SCALE GENOMIC DNA]</scope>
    <source>
        <strain evidence="3 4">DSM 16761</strain>
    </source>
</reference>
<sequence length="367" mass="41953">MLNEIVAFLGRRGEFFYISVFMLVIFFVFLISWLIEPRRLINGVFFTIFLVSLLSWTTVMIHKSTSHGLQRAYDLLFLVALFGITALLIFAWIFLFWNAYFVWKYESHTLPNLLTLIIGFIALIFSILVLVGPGRYLPHWLSALLASIPAIALYLGLVLYNFLINLLLYQIYPRHYKQDYLIVLGAGLLNGDQVSKLLAARINRAIQFSNRQYQKGRKRPIIIMSGGQGPDEKIPEAVAMARFAQHRGISPSEILIEDQSKNTYQNMLFSKRVATKDFGSDKFKAAFFSNNYHIFRAALLAKEVGLKANGVGAFTRFYYLPNAIIREFAGVFVMHKRRYFVIMGVIILFFILQAILAAAGIVKFNVV</sequence>
<feature type="transmembrane region" description="Helical" evidence="1">
    <location>
        <begin position="339"/>
        <end position="362"/>
    </location>
</feature>
<keyword evidence="1" id="KW-1133">Transmembrane helix</keyword>
<gene>
    <name evidence="3" type="ORF">FC59_GL000656</name>
</gene>
<protein>
    <recommendedName>
        <fullName evidence="2">DUF218 domain-containing protein</fullName>
    </recommendedName>
</protein>
<dbReference type="EMBL" id="AZFU01000001">
    <property type="protein sequence ID" value="KRM07228.1"/>
    <property type="molecule type" value="Genomic_DNA"/>
</dbReference>
<dbReference type="GO" id="GO:0005886">
    <property type="term" value="C:plasma membrane"/>
    <property type="evidence" value="ECO:0007669"/>
    <property type="project" value="TreeGrafter"/>
</dbReference>
<dbReference type="RefSeq" id="WP_025014264.1">
    <property type="nucleotide sequence ID" value="NZ_AZFU01000001.1"/>
</dbReference>
<dbReference type="CDD" id="cd06259">
    <property type="entry name" value="YdcF-like"/>
    <property type="match status" value="1"/>
</dbReference>
<dbReference type="InterPro" id="IPR014729">
    <property type="entry name" value="Rossmann-like_a/b/a_fold"/>
</dbReference>
<accession>A0A0R1VZ86</accession>
<keyword evidence="1" id="KW-0812">Transmembrane</keyword>
<dbReference type="OrthoDB" id="9782395at2"/>
<feature type="transmembrane region" description="Helical" evidence="1">
    <location>
        <begin position="15"/>
        <end position="35"/>
    </location>
</feature>
<dbReference type="Gene3D" id="3.40.50.620">
    <property type="entry name" value="HUPs"/>
    <property type="match status" value="1"/>
</dbReference>
<dbReference type="GO" id="GO:0043164">
    <property type="term" value="P:Gram-negative-bacterium-type cell wall biogenesis"/>
    <property type="evidence" value="ECO:0007669"/>
    <property type="project" value="TreeGrafter"/>
</dbReference>
<feature type="transmembrane region" description="Helical" evidence="1">
    <location>
        <begin position="73"/>
        <end position="97"/>
    </location>
</feature>
<feature type="domain" description="DUF218" evidence="2">
    <location>
        <begin position="179"/>
        <end position="328"/>
    </location>
</feature>
<dbReference type="AlphaFoldDB" id="A0A0R1VZ86"/>
<feature type="transmembrane region" description="Helical" evidence="1">
    <location>
        <begin position="143"/>
        <end position="168"/>
    </location>
</feature>
<dbReference type="InterPro" id="IPR003848">
    <property type="entry name" value="DUF218"/>
</dbReference>
<organism evidence="3 4">
    <name type="scientific">Lactobacillus kitasatonis DSM 16761 = JCM 1039</name>
    <dbReference type="NCBI Taxonomy" id="1423767"/>
    <lineage>
        <taxon>Bacteria</taxon>
        <taxon>Bacillati</taxon>
        <taxon>Bacillota</taxon>
        <taxon>Bacilli</taxon>
        <taxon>Lactobacillales</taxon>
        <taxon>Lactobacillaceae</taxon>
        <taxon>Lactobacillus</taxon>
    </lineage>
</organism>
<feature type="transmembrane region" description="Helical" evidence="1">
    <location>
        <begin position="109"/>
        <end position="131"/>
    </location>
</feature>
<dbReference type="PATRIC" id="fig|1423767.3.peg.680"/>
<keyword evidence="1" id="KW-0472">Membrane</keyword>
<name>A0A0R1VZ86_9LACO</name>
<dbReference type="PANTHER" id="PTHR30336:SF18">
    <property type="entry name" value="MEMBRANE PROTEIN"/>
    <property type="match status" value="1"/>
</dbReference>
<dbReference type="Pfam" id="PF02698">
    <property type="entry name" value="DUF218"/>
    <property type="match status" value="1"/>
</dbReference>
<feature type="transmembrane region" description="Helical" evidence="1">
    <location>
        <begin position="41"/>
        <end position="61"/>
    </location>
</feature>
<comment type="caution">
    <text evidence="3">The sequence shown here is derived from an EMBL/GenBank/DDBJ whole genome shotgun (WGS) entry which is preliminary data.</text>
</comment>
<proteinExistence type="predicted"/>
<evidence type="ECO:0000313" key="4">
    <source>
        <dbReference type="Proteomes" id="UP000051307"/>
    </source>
</evidence>
<dbReference type="eggNOG" id="COG1434">
    <property type="taxonomic scope" value="Bacteria"/>
</dbReference>
<dbReference type="GO" id="GO:0000270">
    <property type="term" value="P:peptidoglycan metabolic process"/>
    <property type="evidence" value="ECO:0007669"/>
    <property type="project" value="TreeGrafter"/>
</dbReference>
<evidence type="ECO:0000313" key="3">
    <source>
        <dbReference type="EMBL" id="KRM07228.1"/>
    </source>
</evidence>
<dbReference type="PANTHER" id="PTHR30336">
    <property type="entry name" value="INNER MEMBRANE PROTEIN, PROBABLE PERMEASE"/>
    <property type="match status" value="1"/>
</dbReference>
<evidence type="ECO:0000259" key="2">
    <source>
        <dbReference type="Pfam" id="PF02698"/>
    </source>
</evidence>
<dbReference type="Proteomes" id="UP000051307">
    <property type="component" value="Unassembled WGS sequence"/>
</dbReference>
<dbReference type="InterPro" id="IPR051599">
    <property type="entry name" value="Cell_Envelope_Assoc"/>
</dbReference>
<evidence type="ECO:0000256" key="1">
    <source>
        <dbReference type="SAM" id="Phobius"/>
    </source>
</evidence>